<gene>
    <name evidence="2" type="ORF">CSING_03915</name>
</gene>
<dbReference type="InterPro" id="IPR002725">
    <property type="entry name" value="YgjP-like_metallopeptidase"/>
</dbReference>
<dbReference type="Gene3D" id="3.30.2010.10">
    <property type="entry name" value="Metalloproteases ('zincins'), catalytic domain"/>
    <property type="match status" value="1"/>
</dbReference>
<dbReference type="Pfam" id="PF01863">
    <property type="entry name" value="YgjP-like"/>
    <property type="match status" value="1"/>
</dbReference>
<feature type="domain" description="YgjP-like metallopeptidase" evidence="1">
    <location>
        <begin position="90"/>
        <end position="159"/>
    </location>
</feature>
<dbReference type="STRING" id="161899.CSING_03915"/>
<sequence length="165" mass="18807">MSSNPEVRVIRSARRRRTVQARTVDGILEVRIPAWMSSAEEEKAVADIVAKVQKKHTSTQLSDASLTTRAHSLNTRYLEGRAKLGSIRWVSNQKSRWGSCTTSTGDIRISDRLQDVPEYVLDAVIIHELTHTFISGHGPEFWEWADRAPKAERAKGYLEAYQRFR</sequence>
<accession>A0A0B6F1J0</accession>
<dbReference type="EMBL" id="CP010827">
    <property type="protein sequence ID" value="AJI78330.1"/>
    <property type="molecule type" value="Genomic_DNA"/>
</dbReference>
<organism evidence="2 3">
    <name type="scientific">Corynebacterium singulare</name>
    <dbReference type="NCBI Taxonomy" id="161899"/>
    <lineage>
        <taxon>Bacteria</taxon>
        <taxon>Bacillati</taxon>
        <taxon>Actinomycetota</taxon>
        <taxon>Actinomycetes</taxon>
        <taxon>Mycobacteriales</taxon>
        <taxon>Corynebacteriaceae</taxon>
        <taxon>Corynebacterium</taxon>
    </lineage>
</organism>
<reference evidence="2 3" key="1">
    <citation type="journal article" date="2015" name="Genome Announc.">
        <title>Complete Genome Sequence and Annotation of Corynebacterium singulare DSM 44357, Isolated from a Human Semen Specimen.</title>
        <authorList>
            <person name="Merten M."/>
            <person name="Brinkrolf K."/>
            <person name="Albersmeier A."/>
            <person name="Kutter Y."/>
            <person name="Ruckert C."/>
            <person name="Tauch A."/>
        </authorList>
    </citation>
    <scope>NUCLEOTIDE SEQUENCE [LARGE SCALE GENOMIC DNA]</scope>
    <source>
        <strain evidence="2">IBS B52218</strain>
    </source>
</reference>
<evidence type="ECO:0000313" key="2">
    <source>
        <dbReference type="EMBL" id="AJI78330.1"/>
    </source>
</evidence>
<dbReference type="HOGENOM" id="CLU_094108_1_0_11"/>
<dbReference type="RefSeq" id="WP_042529850.1">
    <property type="nucleotide sequence ID" value="NZ_CP010827.1"/>
</dbReference>
<proteinExistence type="predicted"/>
<dbReference type="InterPro" id="IPR053136">
    <property type="entry name" value="UTP_pyrophosphatase-like"/>
</dbReference>
<protein>
    <recommendedName>
        <fullName evidence="1">YgjP-like metallopeptidase domain-containing protein</fullName>
    </recommendedName>
</protein>
<evidence type="ECO:0000313" key="3">
    <source>
        <dbReference type="Proteomes" id="UP000031890"/>
    </source>
</evidence>
<dbReference type="CDD" id="cd07344">
    <property type="entry name" value="M48_yhfN_like"/>
    <property type="match status" value="1"/>
</dbReference>
<evidence type="ECO:0000259" key="1">
    <source>
        <dbReference type="Pfam" id="PF01863"/>
    </source>
</evidence>
<dbReference type="PANTHER" id="PTHR30399:SF1">
    <property type="entry name" value="UTP PYROPHOSPHATASE"/>
    <property type="match status" value="1"/>
</dbReference>
<dbReference type="AlphaFoldDB" id="A0A0B6F1J0"/>
<dbReference type="OrthoDB" id="9811177at2"/>
<dbReference type="KEGG" id="csx:CSING_03915"/>
<name>A0A0B6F1J0_9CORY</name>
<dbReference type="PANTHER" id="PTHR30399">
    <property type="entry name" value="UNCHARACTERIZED PROTEIN YGJP"/>
    <property type="match status" value="1"/>
</dbReference>
<dbReference type="Proteomes" id="UP000031890">
    <property type="component" value="Chromosome"/>
</dbReference>